<dbReference type="Proteomes" id="UP000054564">
    <property type="component" value="Unassembled WGS sequence"/>
</dbReference>
<evidence type="ECO:0000313" key="1">
    <source>
        <dbReference type="EMBL" id="KNE88826.1"/>
    </source>
</evidence>
<name>A0A0L0UPG1_9BASI</name>
<comment type="caution">
    <text evidence="1">The sequence shown here is derived from an EMBL/GenBank/DDBJ whole genome shotgun (WGS) entry which is preliminary data.</text>
</comment>
<keyword evidence="2" id="KW-1185">Reference proteome</keyword>
<evidence type="ECO:0000313" key="2">
    <source>
        <dbReference type="Proteomes" id="UP000054564"/>
    </source>
</evidence>
<reference evidence="2" key="1">
    <citation type="submission" date="2014-03" db="EMBL/GenBank/DDBJ databases">
        <title>The Genome Sequence of Puccinia striiformis f. sp. tritici PST-78.</title>
        <authorList>
            <consortium name="The Broad Institute Genome Sequencing Platform"/>
            <person name="Cuomo C."/>
            <person name="Hulbert S."/>
            <person name="Chen X."/>
            <person name="Walker B."/>
            <person name="Young S.K."/>
            <person name="Zeng Q."/>
            <person name="Gargeya S."/>
            <person name="Fitzgerald M."/>
            <person name="Haas B."/>
            <person name="Abouelleil A."/>
            <person name="Alvarado L."/>
            <person name="Arachchi H.M."/>
            <person name="Berlin A.M."/>
            <person name="Chapman S.B."/>
            <person name="Goldberg J."/>
            <person name="Griggs A."/>
            <person name="Gujja S."/>
            <person name="Hansen M."/>
            <person name="Howarth C."/>
            <person name="Imamovic A."/>
            <person name="Larimer J."/>
            <person name="McCowan C."/>
            <person name="Montmayeur A."/>
            <person name="Murphy C."/>
            <person name="Neiman D."/>
            <person name="Pearson M."/>
            <person name="Priest M."/>
            <person name="Roberts A."/>
            <person name="Saif S."/>
            <person name="Shea T."/>
            <person name="Sisk P."/>
            <person name="Sykes S."/>
            <person name="Wortman J."/>
            <person name="Nusbaum C."/>
            <person name="Birren B."/>
        </authorList>
    </citation>
    <scope>NUCLEOTIDE SEQUENCE [LARGE SCALE GENOMIC DNA]</scope>
    <source>
        <strain evidence="2">race PST-78</strain>
    </source>
</reference>
<organism evidence="1 2">
    <name type="scientific">Puccinia striiformis f. sp. tritici PST-78</name>
    <dbReference type="NCBI Taxonomy" id="1165861"/>
    <lineage>
        <taxon>Eukaryota</taxon>
        <taxon>Fungi</taxon>
        <taxon>Dikarya</taxon>
        <taxon>Basidiomycota</taxon>
        <taxon>Pucciniomycotina</taxon>
        <taxon>Pucciniomycetes</taxon>
        <taxon>Pucciniales</taxon>
        <taxon>Pucciniaceae</taxon>
        <taxon>Puccinia</taxon>
    </lineage>
</organism>
<protein>
    <submittedName>
        <fullName evidence="1">Uncharacterized protein</fullName>
    </submittedName>
</protein>
<dbReference type="EMBL" id="AJIL01000835">
    <property type="protein sequence ID" value="KNE88826.1"/>
    <property type="molecule type" value="Genomic_DNA"/>
</dbReference>
<accession>A0A0L0UPG1</accession>
<sequence length="137" mass="15168">MSLIREVELGQFVEETDVPDPVEGFFHVKENGGGVNVFVKVLTKLVRVVNKLDLVILMFRSKLEWAETSGRSGPGFGWNWSSRESAISSARSMAGKTRPLGPLMKRLVVGGDDDTGVYKVSRRIGLWSEDSSLRLSI</sequence>
<proteinExistence type="predicted"/>
<gene>
    <name evidence="1" type="ORF">PSTG_17736</name>
</gene>
<dbReference type="AlphaFoldDB" id="A0A0L0UPG1"/>